<organism evidence="3 4">
    <name type="scientific">Amphibacillus indicireducens</name>
    <dbReference type="NCBI Taxonomy" id="1076330"/>
    <lineage>
        <taxon>Bacteria</taxon>
        <taxon>Bacillati</taxon>
        <taxon>Bacillota</taxon>
        <taxon>Bacilli</taxon>
        <taxon>Bacillales</taxon>
        <taxon>Bacillaceae</taxon>
        <taxon>Amphibacillus</taxon>
    </lineage>
</organism>
<name>A0ABP7V580_9BACI</name>
<feature type="domain" description="MoaB/Mog" evidence="2">
    <location>
        <begin position="6"/>
        <end position="173"/>
    </location>
</feature>
<dbReference type="SMART" id="SM00852">
    <property type="entry name" value="MoCF_biosynth"/>
    <property type="match status" value="1"/>
</dbReference>
<dbReference type="EMBL" id="BAABDL010000017">
    <property type="protein sequence ID" value="GAA4059656.1"/>
    <property type="molecule type" value="Genomic_DNA"/>
</dbReference>
<gene>
    <name evidence="1" type="primary">cinA</name>
    <name evidence="3" type="ORF">GCM10022410_03440</name>
</gene>
<sequence>MAIKAEIIAVGTELLLGQITNTNGQWISEKLATKGIGVYFHQVVGDNKARIKSTLSQALDRSDLIFITGGLGPTDDDLTREIVAELVERELIENDEMLTQLKQYFKQSNRVMSKNNYKQAQVIAGAKIIPNPIGTAPGMMVEYQSSLLILMPGVPSEMKYMMTESVLPFLEKNYQLKEVIVSKMLRCIGIGEAQLETKVKNLIEQQSNPTIAPLAADGEVALRLTALANSKAEANRLIEAKEKELHALIGSYIYGSDEQTLTEVVIDRLKEKNQTIAGAESLTGGKFADQIVSIPGSSRIFNGSLISYTEDAKISALGVNRSTIDQYGMVSKQTAYEMAKRAQGVFNSTYGISFTGVAGPDPLEGQPVGTVFVCLYHSDKDYLIEKFHFSKPRNSIRALSVKKGLEMIYKYLK</sequence>
<evidence type="ECO:0000313" key="4">
    <source>
        <dbReference type="Proteomes" id="UP001501734"/>
    </source>
</evidence>
<dbReference type="Pfam" id="PF02464">
    <property type="entry name" value="CinA"/>
    <property type="match status" value="1"/>
</dbReference>
<dbReference type="HAMAP" id="MF_00226_B">
    <property type="entry name" value="CinA_B"/>
    <property type="match status" value="1"/>
</dbReference>
<dbReference type="Gene3D" id="3.90.950.20">
    <property type="entry name" value="CinA-like"/>
    <property type="match status" value="1"/>
</dbReference>
<dbReference type="Proteomes" id="UP001501734">
    <property type="component" value="Unassembled WGS sequence"/>
</dbReference>
<evidence type="ECO:0000256" key="1">
    <source>
        <dbReference type="HAMAP-Rule" id="MF_00226"/>
    </source>
</evidence>
<dbReference type="InterPro" id="IPR008136">
    <property type="entry name" value="CinA_C"/>
</dbReference>
<dbReference type="InterPro" id="IPR008135">
    <property type="entry name" value="Competence-induced_CinA"/>
</dbReference>
<dbReference type="Gene3D" id="3.40.980.10">
    <property type="entry name" value="MoaB/Mog-like domain"/>
    <property type="match status" value="1"/>
</dbReference>
<dbReference type="Gene3D" id="3.30.70.2860">
    <property type="match status" value="1"/>
</dbReference>
<comment type="similarity">
    <text evidence="1">Belongs to the CinA family.</text>
</comment>
<protein>
    <recommendedName>
        <fullName evidence="1">Putative competence-damage inducible protein</fullName>
    </recommendedName>
</protein>
<dbReference type="InterPro" id="IPR001453">
    <property type="entry name" value="MoaB/Mog_dom"/>
</dbReference>
<dbReference type="InterPro" id="IPR036425">
    <property type="entry name" value="MoaB/Mog-like_dom_sf"/>
</dbReference>
<dbReference type="NCBIfam" id="TIGR00199">
    <property type="entry name" value="PncC_domain"/>
    <property type="match status" value="1"/>
</dbReference>
<dbReference type="CDD" id="cd00885">
    <property type="entry name" value="cinA"/>
    <property type="match status" value="1"/>
</dbReference>
<keyword evidence="4" id="KW-1185">Reference proteome</keyword>
<dbReference type="SUPFAM" id="SSF53218">
    <property type="entry name" value="Molybdenum cofactor biosynthesis proteins"/>
    <property type="match status" value="1"/>
</dbReference>
<dbReference type="PANTHER" id="PTHR13939">
    <property type="entry name" value="NICOTINAMIDE-NUCLEOTIDE AMIDOHYDROLASE PNCC"/>
    <property type="match status" value="1"/>
</dbReference>
<dbReference type="PIRSF" id="PIRSF006728">
    <property type="entry name" value="CinA"/>
    <property type="match status" value="1"/>
</dbReference>
<dbReference type="SUPFAM" id="SSF142433">
    <property type="entry name" value="CinA-like"/>
    <property type="match status" value="1"/>
</dbReference>
<dbReference type="InterPro" id="IPR050101">
    <property type="entry name" value="CinA"/>
</dbReference>
<dbReference type="Pfam" id="PF18146">
    <property type="entry name" value="CinA_KH"/>
    <property type="match status" value="1"/>
</dbReference>
<proteinExistence type="inferred from homology"/>
<dbReference type="NCBIfam" id="TIGR00200">
    <property type="entry name" value="cinA_nterm"/>
    <property type="match status" value="1"/>
</dbReference>
<dbReference type="InterPro" id="IPR036653">
    <property type="entry name" value="CinA-like_C"/>
</dbReference>
<dbReference type="NCBIfam" id="TIGR00177">
    <property type="entry name" value="molyb_syn"/>
    <property type="match status" value="1"/>
</dbReference>
<dbReference type="NCBIfam" id="NF001813">
    <property type="entry name" value="PRK00549.1"/>
    <property type="match status" value="1"/>
</dbReference>
<reference evidence="4" key="1">
    <citation type="journal article" date="2019" name="Int. J. Syst. Evol. Microbiol.">
        <title>The Global Catalogue of Microorganisms (GCM) 10K type strain sequencing project: providing services to taxonomists for standard genome sequencing and annotation.</title>
        <authorList>
            <consortium name="The Broad Institute Genomics Platform"/>
            <consortium name="The Broad Institute Genome Sequencing Center for Infectious Disease"/>
            <person name="Wu L."/>
            <person name="Ma J."/>
        </authorList>
    </citation>
    <scope>NUCLEOTIDE SEQUENCE [LARGE SCALE GENOMIC DNA]</scope>
    <source>
        <strain evidence="4">JCM 17250</strain>
    </source>
</reference>
<evidence type="ECO:0000313" key="3">
    <source>
        <dbReference type="EMBL" id="GAA4059656.1"/>
    </source>
</evidence>
<accession>A0ABP7V580</accession>
<dbReference type="Pfam" id="PF00994">
    <property type="entry name" value="MoCF_biosynth"/>
    <property type="match status" value="1"/>
</dbReference>
<dbReference type="PANTHER" id="PTHR13939:SF0">
    <property type="entry name" value="NMN AMIDOHYDROLASE-LIKE PROTEIN YFAY"/>
    <property type="match status" value="1"/>
</dbReference>
<dbReference type="InterPro" id="IPR041424">
    <property type="entry name" value="CinA_KH"/>
</dbReference>
<comment type="caution">
    <text evidence="3">The sequence shown here is derived from an EMBL/GenBank/DDBJ whole genome shotgun (WGS) entry which is preliminary data.</text>
</comment>
<dbReference type="RefSeq" id="WP_344909728.1">
    <property type="nucleotide sequence ID" value="NZ_BAABDL010000017.1"/>
</dbReference>
<evidence type="ECO:0000259" key="2">
    <source>
        <dbReference type="SMART" id="SM00852"/>
    </source>
</evidence>